<organism evidence="1 2">
    <name type="scientific">Candidatus Scalindua rubra</name>
    <dbReference type="NCBI Taxonomy" id="1872076"/>
    <lineage>
        <taxon>Bacteria</taxon>
        <taxon>Pseudomonadati</taxon>
        <taxon>Planctomycetota</taxon>
        <taxon>Candidatus Brocadiia</taxon>
        <taxon>Candidatus Brocadiales</taxon>
        <taxon>Candidatus Scalinduaceae</taxon>
        <taxon>Candidatus Scalindua</taxon>
    </lineage>
</organism>
<protein>
    <recommendedName>
        <fullName evidence="3">Lipoprotein</fullName>
    </recommendedName>
</protein>
<dbReference type="Proteomes" id="UP000094056">
    <property type="component" value="Unassembled WGS sequence"/>
</dbReference>
<dbReference type="AlphaFoldDB" id="A0A1E3XDI6"/>
<evidence type="ECO:0008006" key="3">
    <source>
        <dbReference type="Google" id="ProtNLM"/>
    </source>
</evidence>
<accession>A0A1E3XDI6</accession>
<proteinExistence type="predicted"/>
<dbReference type="EMBL" id="MAYW01000022">
    <property type="protein sequence ID" value="ODS33692.1"/>
    <property type="molecule type" value="Genomic_DNA"/>
</dbReference>
<dbReference type="GO" id="GO:0030288">
    <property type="term" value="C:outer membrane-bounded periplasmic space"/>
    <property type="evidence" value="ECO:0007669"/>
    <property type="project" value="InterPro"/>
</dbReference>
<evidence type="ECO:0000313" key="2">
    <source>
        <dbReference type="Proteomes" id="UP000094056"/>
    </source>
</evidence>
<dbReference type="InterPro" id="IPR005534">
    <property type="entry name" value="Curli_assmbl/transp-comp_CsgG"/>
</dbReference>
<dbReference type="Gene3D" id="3.40.50.10610">
    <property type="entry name" value="ABC-type transport auxiliary lipoprotein component"/>
    <property type="match status" value="1"/>
</dbReference>
<sequence length="221" mass="25623">MRTFRATITIILFFFTAISIKGCVMSDVAGTVQSTLFTKKFDSISYHKSDEYNNTKVQRVLLLPFAFETKRDKVVNEVTEAFFIELQKSTKFDVVVPQEFQDILSQQRDVWNRGLIRAETITEAKKRYKVDAIIFGTITQYKPYEPPILGIKIGMFSAKSGNIMWSSDAIFDSSEASVIKLLKSYHKKQYQRKQSLYDWKLILLSMKRYAQFVAYHMVASL</sequence>
<comment type="caution">
    <text evidence="1">The sequence shown here is derived from an EMBL/GenBank/DDBJ whole genome shotgun (WGS) entry which is preliminary data.</text>
</comment>
<dbReference type="Pfam" id="PF03783">
    <property type="entry name" value="CsgG"/>
    <property type="match status" value="1"/>
</dbReference>
<gene>
    <name evidence="1" type="ORF">SCARUB_01212</name>
</gene>
<name>A0A1E3XDI6_9BACT</name>
<evidence type="ECO:0000313" key="1">
    <source>
        <dbReference type="EMBL" id="ODS33692.1"/>
    </source>
</evidence>
<reference evidence="1 2" key="1">
    <citation type="submission" date="2016-07" db="EMBL/GenBank/DDBJ databases">
        <title>Draft genome of Scalindua rubra, obtained from a brine-seawater interface in the Red Sea, sheds light on salt adaptation in anammox bacteria.</title>
        <authorList>
            <person name="Speth D.R."/>
            <person name="Lagkouvardos I."/>
            <person name="Wang Y."/>
            <person name="Qian P.-Y."/>
            <person name="Dutilh B.E."/>
            <person name="Jetten M.S."/>
        </authorList>
    </citation>
    <scope>NUCLEOTIDE SEQUENCE [LARGE SCALE GENOMIC DNA]</scope>
    <source>
        <strain evidence="1">BSI-1</strain>
    </source>
</reference>